<evidence type="ECO:0000259" key="2">
    <source>
        <dbReference type="Pfam" id="PF00144"/>
    </source>
</evidence>
<dbReference type="InterPro" id="IPR012338">
    <property type="entry name" value="Beta-lactam/transpept-like"/>
</dbReference>
<comment type="caution">
    <text evidence="3">The sequence shown here is derived from an EMBL/GenBank/DDBJ whole genome shotgun (WGS) entry which is preliminary data.</text>
</comment>
<evidence type="ECO:0000256" key="1">
    <source>
        <dbReference type="SAM" id="SignalP"/>
    </source>
</evidence>
<dbReference type="SUPFAM" id="SSF56601">
    <property type="entry name" value="beta-lactamase/transpeptidase-like"/>
    <property type="match status" value="1"/>
</dbReference>
<dbReference type="InterPro" id="IPR050789">
    <property type="entry name" value="Diverse_Enzym_Activities"/>
</dbReference>
<reference evidence="3 4" key="1">
    <citation type="submission" date="2020-06" db="EMBL/GenBank/DDBJ databases">
        <title>Altererythrobacter lutimaris sp. nov., a marine bacterium isolated from a tidal flat.</title>
        <authorList>
            <person name="Kim D."/>
            <person name="Yoo Y."/>
            <person name="Kim J.-J."/>
        </authorList>
    </citation>
    <scope>NUCLEOTIDE SEQUENCE [LARGE SCALE GENOMIC DNA]</scope>
    <source>
        <strain evidence="3 4">JGD-16</strain>
    </source>
</reference>
<organism evidence="3 4">
    <name type="scientific">Altererythrobacter lutimaris</name>
    <dbReference type="NCBI Taxonomy" id="2743979"/>
    <lineage>
        <taxon>Bacteria</taxon>
        <taxon>Pseudomonadati</taxon>
        <taxon>Pseudomonadota</taxon>
        <taxon>Alphaproteobacteria</taxon>
        <taxon>Sphingomonadales</taxon>
        <taxon>Erythrobacteraceae</taxon>
        <taxon>Altererythrobacter</taxon>
    </lineage>
</organism>
<dbReference type="PANTHER" id="PTHR43283:SF7">
    <property type="entry name" value="BETA-LACTAMASE-RELATED DOMAIN-CONTAINING PROTEIN"/>
    <property type="match status" value="1"/>
</dbReference>
<sequence length="406" mass="43347">MTREFKLLTAVLAIALAGCSAVEPAAPKVAATSPPAEKSYPDQAELYSDLDNPMRPDEFQGATILDVDRYRPTYNLTGCEAAPLPVAEPTPALSQALAKAKAYSEEASGVGLIVMVDGAVVHESYANGADENSLTTSASKMKSVLALLYGIAIEQGHIGSIDDSAGAYLDEWTDDPRGAITLRQLMTMSAGLGPTDFMQLIFAPDIAPVALQAARISAPDTEFNYSNANSRILAIILDRQVRAAGFASLAQFLQAELWCPLGGSDALLWVDPAGKARGYAGLHAILRDWARVGDLIRNNGTANGKQIVPAEWIAEMAKPSAVNSQYGLHVWLGGEWTPQRSYSAANPIKITHSEAFEAKDIIYFDGFGGQRVYVMPSEGVTIARSGLVNMQFDDAILPNTVARAVE</sequence>
<dbReference type="Pfam" id="PF00144">
    <property type="entry name" value="Beta-lactamase"/>
    <property type="match status" value="1"/>
</dbReference>
<protein>
    <submittedName>
        <fullName evidence="3">Serine hydrolase</fullName>
    </submittedName>
</protein>
<name>A0A850HG01_9SPHN</name>
<dbReference type="Proteomes" id="UP000546031">
    <property type="component" value="Unassembled WGS sequence"/>
</dbReference>
<keyword evidence="3" id="KW-0378">Hydrolase</keyword>
<keyword evidence="4" id="KW-1185">Reference proteome</keyword>
<evidence type="ECO:0000313" key="3">
    <source>
        <dbReference type="EMBL" id="NVE93492.1"/>
    </source>
</evidence>
<dbReference type="GO" id="GO:0016787">
    <property type="term" value="F:hydrolase activity"/>
    <property type="evidence" value="ECO:0007669"/>
    <property type="project" value="UniProtKB-KW"/>
</dbReference>
<dbReference type="EMBL" id="JABWTA010000001">
    <property type="protein sequence ID" value="NVE93492.1"/>
    <property type="molecule type" value="Genomic_DNA"/>
</dbReference>
<feature type="signal peptide" evidence="1">
    <location>
        <begin position="1"/>
        <end position="25"/>
    </location>
</feature>
<dbReference type="InterPro" id="IPR001466">
    <property type="entry name" value="Beta-lactam-related"/>
</dbReference>
<accession>A0A850HG01</accession>
<dbReference type="RefSeq" id="WP_176271856.1">
    <property type="nucleotide sequence ID" value="NZ_JABWTA010000001.1"/>
</dbReference>
<dbReference type="AlphaFoldDB" id="A0A850HG01"/>
<dbReference type="PANTHER" id="PTHR43283">
    <property type="entry name" value="BETA-LACTAMASE-RELATED"/>
    <property type="match status" value="1"/>
</dbReference>
<feature type="domain" description="Beta-lactamase-related" evidence="2">
    <location>
        <begin position="104"/>
        <end position="383"/>
    </location>
</feature>
<evidence type="ECO:0000313" key="4">
    <source>
        <dbReference type="Proteomes" id="UP000546031"/>
    </source>
</evidence>
<dbReference type="PROSITE" id="PS51257">
    <property type="entry name" value="PROKAR_LIPOPROTEIN"/>
    <property type="match status" value="1"/>
</dbReference>
<gene>
    <name evidence="3" type="ORF">HUO12_01120</name>
</gene>
<dbReference type="Gene3D" id="3.40.710.10">
    <property type="entry name" value="DD-peptidase/beta-lactamase superfamily"/>
    <property type="match status" value="1"/>
</dbReference>
<keyword evidence="1" id="KW-0732">Signal</keyword>
<proteinExistence type="predicted"/>
<feature type="chain" id="PRO_5032423830" evidence="1">
    <location>
        <begin position="26"/>
        <end position="406"/>
    </location>
</feature>